<dbReference type="EMBL" id="CAXDID020000108">
    <property type="protein sequence ID" value="CAL6028939.1"/>
    <property type="molecule type" value="Genomic_DNA"/>
</dbReference>
<evidence type="ECO:0000313" key="2">
    <source>
        <dbReference type="EMBL" id="CAL6028939.1"/>
    </source>
</evidence>
<evidence type="ECO:0000313" key="1">
    <source>
        <dbReference type="EMBL" id="CAI9977669.1"/>
    </source>
</evidence>
<reference evidence="1" key="1">
    <citation type="submission" date="2023-06" db="EMBL/GenBank/DDBJ databases">
        <authorList>
            <person name="Kurt Z."/>
        </authorList>
    </citation>
    <scope>NUCLEOTIDE SEQUENCE</scope>
</reference>
<protein>
    <submittedName>
        <fullName evidence="2">Hypothetical_protein</fullName>
    </submittedName>
</protein>
<dbReference type="EMBL" id="CATOUU010001179">
    <property type="protein sequence ID" value="CAI9977669.1"/>
    <property type="molecule type" value="Genomic_DNA"/>
</dbReference>
<evidence type="ECO:0000313" key="3">
    <source>
        <dbReference type="Proteomes" id="UP001642409"/>
    </source>
</evidence>
<gene>
    <name evidence="2" type="ORF">HINF_LOCUS32051</name>
    <name evidence="1" type="ORF">HINF_LOCUS65314</name>
</gene>
<organism evidence="1">
    <name type="scientific">Hexamita inflata</name>
    <dbReference type="NCBI Taxonomy" id="28002"/>
    <lineage>
        <taxon>Eukaryota</taxon>
        <taxon>Metamonada</taxon>
        <taxon>Diplomonadida</taxon>
        <taxon>Hexamitidae</taxon>
        <taxon>Hexamitinae</taxon>
        <taxon>Hexamita</taxon>
    </lineage>
</organism>
<reference evidence="2 3" key="2">
    <citation type="submission" date="2024-07" db="EMBL/GenBank/DDBJ databases">
        <authorList>
            <person name="Akdeniz Z."/>
        </authorList>
    </citation>
    <scope>NUCLEOTIDE SEQUENCE [LARGE SCALE GENOMIC DNA]</scope>
</reference>
<sequence length="177" mass="20898">MTKQQEDIPETHPICPYIYDGLCNILHFLQSCTKNCMDVEKEDNVFQCQVISITLLQQFIQQVQGAPPKTKDIYYVLRFVYGTQRDDIGNVMRLKLAFKRSYIYLGETINYKKTTSAEIWRMLFNSYTRQSHREYATYFSRLIDQRTEEHTSQITPIKFLVALLQEPDPQPEPQAQK</sequence>
<name>A0AA86RFN4_9EUKA</name>
<dbReference type="PROSITE" id="PS51257">
    <property type="entry name" value="PROKAR_LIPOPROTEIN"/>
    <property type="match status" value="1"/>
</dbReference>
<comment type="caution">
    <text evidence="1">The sequence shown here is derived from an EMBL/GenBank/DDBJ whole genome shotgun (WGS) entry which is preliminary data.</text>
</comment>
<proteinExistence type="predicted"/>
<accession>A0AA86RFN4</accession>
<keyword evidence="3" id="KW-1185">Reference proteome</keyword>
<dbReference type="AlphaFoldDB" id="A0AA86RFN4"/>
<dbReference type="Proteomes" id="UP001642409">
    <property type="component" value="Unassembled WGS sequence"/>
</dbReference>